<evidence type="ECO:0000313" key="2">
    <source>
        <dbReference type="Proteomes" id="UP001162156"/>
    </source>
</evidence>
<dbReference type="GO" id="GO:0043161">
    <property type="term" value="P:proteasome-mediated ubiquitin-dependent protein catabolic process"/>
    <property type="evidence" value="ECO:0007669"/>
    <property type="project" value="TreeGrafter"/>
</dbReference>
<sequence>MNQQNNNSRLIIQPHDTSQQCFKTKADIEQFVDLVKLAPILIKNVDEAEIISAVINQNEFLTEDDHIDLKLFKQSRKGDNHGTNVPEELVQSYTKYIIPDLSDTNIIDVGLRIGGFFNEAGCFNYSIKILNITEEICKKQKQNIFLLRRLLDCYHKRIYAEAIYCEFKAAEATFISAQSTIKELEKLNSVPNLAGLYTNFSLLYFIRSEYDEV</sequence>
<dbReference type="GO" id="GO:1990756">
    <property type="term" value="F:ubiquitin-like ligase-substrate adaptor activity"/>
    <property type="evidence" value="ECO:0007669"/>
    <property type="project" value="TreeGrafter"/>
</dbReference>
<dbReference type="Proteomes" id="UP001162156">
    <property type="component" value="Unassembled WGS sequence"/>
</dbReference>
<accession>A0AAV8X8H4</accession>
<comment type="caution">
    <text evidence="1">The sequence shown here is derived from an EMBL/GenBank/DDBJ whole genome shotgun (WGS) entry which is preliminary data.</text>
</comment>
<keyword evidence="2" id="KW-1185">Reference proteome</keyword>
<protein>
    <submittedName>
        <fullName evidence="1">Uncharacterized protein</fullName>
    </submittedName>
</protein>
<dbReference type="GO" id="GO:0031462">
    <property type="term" value="C:Cul2-RING ubiquitin ligase complex"/>
    <property type="evidence" value="ECO:0007669"/>
    <property type="project" value="TreeGrafter"/>
</dbReference>
<proteinExistence type="predicted"/>
<dbReference type="EMBL" id="JANEYF010003604">
    <property type="protein sequence ID" value="KAJ8935248.1"/>
    <property type="molecule type" value="Genomic_DNA"/>
</dbReference>
<name>A0AAV8X8H4_9CUCU</name>
<dbReference type="PANTHER" id="PTHR46575">
    <property type="entry name" value="AMYLOID PROTEIN-BINDING PROTEIN 2"/>
    <property type="match status" value="1"/>
</dbReference>
<organism evidence="1 2">
    <name type="scientific">Rhamnusium bicolor</name>
    <dbReference type="NCBI Taxonomy" id="1586634"/>
    <lineage>
        <taxon>Eukaryota</taxon>
        <taxon>Metazoa</taxon>
        <taxon>Ecdysozoa</taxon>
        <taxon>Arthropoda</taxon>
        <taxon>Hexapoda</taxon>
        <taxon>Insecta</taxon>
        <taxon>Pterygota</taxon>
        <taxon>Neoptera</taxon>
        <taxon>Endopterygota</taxon>
        <taxon>Coleoptera</taxon>
        <taxon>Polyphaga</taxon>
        <taxon>Cucujiformia</taxon>
        <taxon>Chrysomeloidea</taxon>
        <taxon>Cerambycidae</taxon>
        <taxon>Lepturinae</taxon>
        <taxon>Rhagiini</taxon>
        <taxon>Rhamnusium</taxon>
    </lineage>
</organism>
<dbReference type="AlphaFoldDB" id="A0AAV8X8H4"/>
<reference evidence="1" key="1">
    <citation type="journal article" date="2023" name="Insect Mol. Biol.">
        <title>Genome sequencing provides insights into the evolution of gene families encoding plant cell wall-degrading enzymes in longhorned beetles.</title>
        <authorList>
            <person name="Shin N.R."/>
            <person name="Okamura Y."/>
            <person name="Kirsch R."/>
            <person name="Pauchet Y."/>
        </authorList>
    </citation>
    <scope>NUCLEOTIDE SEQUENCE</scope>
    <source>
        <strain evidence="1">RBIC_L_NR</strain>
    </source>
</reference>
<evidence type="ECO:0000313" key="1">
    <source>
        <dbReference type="EMBL" id="KAJ8935248.1"/>
    </source>
</evidence>
<dbReference type="InterPro" id="IPR042476">
    <property type="entry name" value="APPBP2"/>
</dbReference>
<dbReference type="GO" id="GO:0006886">
    <property type="term" value="P:intracellular protein transport"/>
    <property type="evidence" value="ECO:0007669"/>
    <property type="project" value="InterPro"/>
</dbReference>
<gene>
    <name evidence="1" type="ORF">NQ314_012923</name>
</gene>
<dbReference type="PANTHER" id="PTHR46575:SF1">
    <property type="entry name" value="AMYLOID PROTEIN-BINDING PROTEIN 2"/>
    <property type="match status" value="1"/>
</dbReference>